<dbReference type="GO" id="GO:0051087">
    <property type="term" value="F:protein-folding chaperone binding"/>
    <property type="evidence" value="ECO:0007669"/>
    <property type="project" value="InterPro"/>
</dbReference>
<gene>
    <name evidence="5" type="ORF">B0A50_08087</name>
</gene>
<dbReference type="GO" id="GO:0051259">
    <property type="term" value="P:protein complex oligomerization"/>
    <property type="evidence" value="ECO:0007669"/>
    <property type="project" value="InterPro"/>
</dbReference>
<evidence type="ECO:0000313" key="6">
    <source>
        <dbReference type="Proteomes" id="UP000308549"/>
    </source>
</evidence>
<feature type="domain" description="J" evidence="4">
    <location>
        <begin position="193"/>
        <end position="270"/>
    </location>
</feature>
<evidence type="ECO:0000313" key="5">
    <source>
        <dbReference type="EMBL" id="TKA22546.1"/>
    </source>
</evidence>
<comment type="similarity">
    <text evidence="1">Belongs to the HscB family.</text>
</comment>
<dbReference type="GO" id="GO:0005739">
    <property type="term" value="C:mitochondrion"/>
    <property type="evidence" value="ECO:0007669"/>
    <property type="project" value="TreeGrafter"/>
</dbReference>
<evidence type="ECO:0000256" key="1">
    <source>
        <dbReference type="ARBA" id="ARBA00010476"/>
    </source>
</evidence>
<comment type="caution">
    <text evidence="5">The sequence shown here is derived from an EMBL/GenBank/DDBJ whole genome shotgun (WGS) entry which is preliminary data.</text>
</comment>
<dbReference type="SUPFAM" id="SSF47144">
    <property type="entry name" value="HSC20 (HSCB), C-terminal oligomerisation domain"/>
    <property type="match status" value="1"/>
</dbReference>
<dbReference type="InterPro" id="IPR004640">
    <property type="entry name" value="HscB"/>
</dbReference>
<dbReference type="Gene3D" id="1.20.1280.20">
    <property type="entry name" value="HscB, C-terminal domain"/>
    <property type="match status" value="1"/>
</dbReference>
<evidence type="ECO:0000256" key="2">
    <source>
        <dbReference type="ARBA" id="ARBA00023186"/>
    </source>
</evidence>
<sequence>MADGARYTKLAKTAQNFVLATSPKSPGTNQTDPERFLACLAPGFRISWGHKHFVSTKPPMQGALDGEGFCQHQAGMATNLQTWRIEPTSTCVDVDKQTAVVRADFFMTAPQQEAVLNDILFWIEMDAGGEKVKSAIEFIDPVATAELMERMQAGKASPRLYPGAFTTSPASHQQSQPQNPQQPQHSSPTIPQTHYDLFPSTFPAGPPPQSPFTPDLRNLKKEYLQLQAKAHPDHAPDGQHRQAEALSARINEAYKTISDPLKRAQYLLSLRGIDVEDESAKLGANELLMEVMEAREAVEEVEDEAGLEVLRGENEERIAGSVGVLEEAFAGEEWEKAAEEAVRLRYWRNVGESIEGWEAGKGGGLLHH</sequence>
<dbReference type="PANTHER" id="PTHR14021:SF15">
    <property type="entry name" value="IRON-SULFUR CLUSTER CO-CHAPERONE PROTEIN HSCB"/>
    <property type="match status" value="1"/>
</dbReference>
<dbReference type="Gene3D" id="3.10.450.50">
    <property type="match status" value="1"/>
</dbReference>
<organism evidence="5 6">
    <name type="scientific">Salinomyces thailandicus</name>
    <dbReference type="NCBI Taxonomy" id="706561"/>
    <lineage>
        <taxon>Eukaryota</taxon>
        <taxon>Fungi</taxon>
        <taxon>Dikarya</taxon>
        <taxon>Ascomycota</taxon>
        <taxon>Pezizomycotina</taxon>
        <taxon>Dothideomycetes</taxon>
        <taxon>Dothideomycetidae</taxon>
        <taxon>Mycosphaerellales</taxon>
        <taxon>Teratosphaeriaceae</taxon>
        <taxon>Salinomyces</taxon>
    </lineage>
</organism>
<proteinExistence type="inferred from homology"/>
<dbReference type="AlphaFoldDB" id="A0A4U0TLF5"/>
<dbReference type="GO" id="GO:0001671">
    <property type="term" value="F:ATPase activator activity"/>
    <property type="evidence" value="ECO:0007669"/>
    <property type="project" value="InterPro"/>
</dbReference>
<evidence type="ECO:0000256" key="3">
    <source>
        <dbReference type="SAM" id="MobiDB-lite"/>
    </source>
</evidence>
<feature type="compositionally biased region" description="Low complexity" evidence="3">
    <location>
        <begin position="168"/>
        <end position="188"/>
    </location>
</feature>
<dbReference type="PROSITE" id="PS50076">
    <property type="entry name" value="DNAJ_2"/>
    <property type="match status" value="1"/>
</dbReference>
<dbReference type="EMBL" id="NAJL01000072">
    <property type="protein sequence ID" value="TKA22546.1"/>
    <property type="molecule type" value="Genomic_DNA"/>
</dbReference>
<dbReference type="Pfam" id="PF07743">
    <property type="entry name" value="HSCB_C"/>
    <property type="match status" value="1"/>
</dbReference>
<feature type="region of interest" description="Disordered" evidence="3">
    <location>
        <begin position="154"/>
        <end position="215"/>
    </location>
</feature>
<accession>A0A4U0TLF5</accession>
<dbReference type="GO" id="GO:0044571">
    <property type="term" value="P:[2Fe-2S] cluster assembly"/>
    <property type="evidence" value="ECO:0007669"/>
    <property type="project" value="InterPro"/>
</dbReference>
<dbReference type="CDD" id="cd06257">
    <property type="entry name" value="DnaJ"/>
    <property type="match status" value="1"/>
</dbReference>
<protein>
    <recommendedName>
        <fullName evidence="4">J domain-containing protein</fullName>
    </recommendedName>
</protein>
<keyword evidence="2" id="KW-0143">Chaperone</keyword>
<dbReference type="Gene3D" id="1.10.287.110">
    <property type="entry name" value="DnaJ domain"/>
    <property type="match status" value="1"/>
</dbReference>
<dbReference type="OrthoDB" id="414540at2759"/>
<dbReference type="InterPro" id="IPR032710">
    <property type="entry name" value="NTF2-like_dom_sf"/>
</dbReference>
<evidence type="ECO:0000259" key="4">
    <source>
        <dbReference type="PROSITE" id="PS50076"/>
    </source>
</evidence>
<dbReference type="SUPFAM" id="SSF46565">
    <property type="entry name" value="Chaperone J-domain"/>
    <property type="match status" value="1"/>
</dbReference>
<reference evidence="5 6" key="1">
    <citation type="submission" date="2017-03" db="EMBL/GenBank/DDBJ databases">
        <title>Genomes of endolithic fungi from Antarctica.</title>
        <authorList>
            <person name="Coleine C."/>
            <person name="Masonjones S."/>
            <person name="Stajich J.E."/>
        </authorList>
    </citation>
    <scope>NUCLEOTIDE SEQUENCE [LARGE SCALE GENOMIC DNA]</scope>
    <source>
        <strain evidence="5 6">CCFEE 6315</strain>
    </source>
</reference>
<dbReference type="InterPro" id="IPR036869">
    <property type="entry name" value="J_dom_sf"/>
</dbReference>
<dbReference type="InterPro" id="IPR036386">
    <property type="entry name" value="HscB_C_sf"/>
</dbReference>
<dbReference type="InterPro" id="IPR009073">
    <property type="entry name" value="HscB_oligo_C"/>
</dbReference>
<dbReference type="NCBIfam" id="TIGR00714">
    <property type="entry name" value="hscB"/>
    <property type="match status" value="1"/>
</dbReference>
<dbReference type="Pfam" id="PF00226">
    <property type="entry name" value="DnaJ"/>
    <property type="match status" value="1"/>
</dbReference>
<dbReference type="Proteomes" id="UP000308549">
    <property type="component" value="Unassembled WGS sequence"/>
</dbReference>
<dbReference type="PANTHER" id="PTHR14021">
    <property type="entry name" value="IRON-SULFUR CLUSTER CO-CHAPERONE PROTEIN HSCB"/>
    <property type="match status" value="1"/>
</dbReference>
<name>A0A4U0TLF5_9PEZI</name>
<dbReference type="SUPFAM" id="SSF54427">
    <property type="entry name" value="NTF2-like"/>
    <property type="match status" value="1"/>
</dbReference>
<dbReference type="SMART" id="SM00271">
    <property type="entry name" value="DnaJ"/>
    <property type="match status" value="1"/>
</dbReference>
<keyword evidence="6" id="KW-1185">Reference proteome</keyword>
<dbReference type="InterPro" id="IPR001623">
    <property type="entry name" value="DnaJ_domain"/>
</dbReference>